<dbReference type="SUPFAM" id="SSF46689">
    <property type="entry name" value="Homeodomain-like"/>
    <property type="match status" value="2"/>
</dbReference>
<evidence type="ECO:0000256" key="2">
    <source>
        <dbReference type="ARBA" id="ARBA00023125"/>
    </source>
</evidence>
<dbReference type="Gene3D" id="1.10.10.60">
    <property type="entry name" value="Homeodomain-like"/>
    <property type="match status" value="2"/>
</dbReference>
<dbReference type="GO" id="GO:0043565">
    <property type="term" value="F:sequence-specific DNA binding"/>
    <property type="evidence" value="ECO:0007669"/>
    <property type="project" value="InterPro"/>
</dbReference>
<reference evidence="5 6" key="1">
    <citation type="submission" date="2020-08" db="EMBL/GenBank/DDBJ databases">
        <title>Draft genome sequencing of an Anaerocolumna strain isolated from anoxic soil subjected to BSD treatment.</title>
        <authorList>
            <person name="Uek A."/>
            <person name="Tonouchi A."/>
        </authorList>
    </citation>
    <scope>NUCLEOTIDE SEQUENCE [LARGE SCALE GENOMIC DNA]</scope>
    <source>
        <strain evidence="5 6">CTTW</strain>
    </source>
</reference>
<accession>A0A7M3SAC5</accession>
<dbReference type="AlphaFoldDB" id="A0A7M3SAC5"/>
<dbReference type="PRINTS" id="PR00032">
    <property type="entry name" value="HTHARAC"/>
</dbReference>
<sequence length="277" mass="32399">MNNFKDMFFHIHYCNGRKYKEPGQFSPKVARTLNHYELIFVCNGKGSYKTQNKRYLLKKGMLIMITPDEPYSIELDNSVPAGVLTVHFSFAGISFQDGKWNIHEAAKVPFGQPVWELKEYYSVEEQFQKLVDCWNEKLPGYEFMARTLFQQLIIDIMKSRSKQPENYGASLKVERIILYMHQNINTRITLTELSKLVHMTPAYMSRTFKETTGYTIIEYFNKLKIDKSKELLVEGDKKVKEVAQELGFADEFYFSRMFKKAEGITPSQFNSRIVHGI</sequence>
<dbReference type="InterPro" id="IPR020449">
    <property type="entry name" value="Tscrpt_reg_AraC-type_HTH"/>
</dbReference>
<dbReference type="InterPro" id="IPR037923">
    <property type="entry name" value="HTH-like"/>
</dbReference>
<dbReference type="PANTHER" id="PTHR43280">
    <property type="entry name" value="ARAC-FAMILY TRANSCRIPTIONAL REGULATOR"/>
    <property type="match status" value="1"/>
</dbReference>
<dbReference type="KEGG" id="acht:bsdcttw_45830"/>
<keyword evidence="3" id="KW-0804">Transcription</keyword>
<dbReference type="InterPro" id="IPR014710">
    <property type="entry name" value="RmlC-like_jellyroll"/>
</dbReference>
<keyword evidence="2" id="KW-0238">DNA-binding</keyword>
<dbReference type="Gene3D" id="2.60.120.10">
    <property type="entry name" value="Jelly Rolls"/>
    <property type="match status" value="1"/>
</dbReference>
<keyword evidence="1" id="KW-0805">Transcription regulation</keyword>
<keyword evidence="6" id="KW-1185">Reference proteome</keyword>
<evidence type="ECO:0000313" key="5">
    <source>
        <dbReference type="EMBL" id="BCK01543.1"/>
    </source>
</evidence>
<dbReference type="SMART" id="SM00342">
    <property type="entry name" value="HTH_ARAC"/>
    <property type="match status" value="1"/>
</dbReference>
<dbReference type="InterPro" id="IPR003313">
    <property type="entry name" value="AraC-bd"/>
</dbReference>
<dbReference type="Pfam" id="PF02311">
    <property type="entry name" value="AraC_binding"/>
    <property type="match status" value="1"/>
</dbReference>
<proteinExistence type="predicted"/>
<reference evidence="5 6" key="2">
    <citation type="submission" date="2020-08" db="EMBL/GenBank/DDBJ databases">
        <authorList>
            <person name="Ueki A."/>
            <person name="Tonouchi A."/>
        </authorList>
    </citation>
    <scope>NUCLEOTIDE SEQUENCE [LARGE SCALE GENOMIC DNA]</scope>
    <source>
        <strain evidence="5 6">CTTW</strain>
    </source>
</reference>
<dbReference type="PROSITE" id="PS01124">
    <property type="entry name" value="HTH_ARAC_FAMILY_2"/>
    <property type="match status" value="1"/>
</dbReference>
<name>A0A7M3SAC5_9FIRM</name>
<dbReference type="PROSITE" id="PS00041">
    <property type="entry name" value="HTH_ARAC_FAMILY_1"/>
    <property type="match status" value="1"/>
</dbReference>
<dbReference type="Pfam" id="PF12833">
    <property type="entry name" value="HTH_18"/>
    <property type="match status" value="1"/>
</dbReference>
<evidence type="ECO:0000256" key="1">
    <source>
        <dbReference type="ARBA" id="ARBA00023015"/>
    </source>
</evidence>
<dbReference type="PANTHER" id="PTHR43280:SF2">
    <property type="entry name" value="HTH-TYPE TRANSCRIPTIONAL REGULATOR EXSA"/>
    <property type="match status" value="1"/>
</dbReference>
<dbReference type="EMBL" id="AP023368">
    <property type="protein sequence ID" value="BCK01543.1"/>
    <property type="molecule type" value="Genomic_DNA"/>
</dbReference>
<gene>
    <name evidence="5" type="ORF">bsdcttw_45830</name>
</gene>
<evidence type="ECO:0000313" key="6">
    <source>
        <dbReference type="Proteomes" id="UP000515703"/>
    </source>
</evidence>
<dbReference type="GO" id="GO:0003700">
    <property type="term" value="F:DNA-binding transcription factor activity"/>
    <property type="evidence" value="ECO:0007669"/>
    <property type="project" value="InterPro"/>
</dbReference>
<dbReference type="InterPro" id="IPR018062">
    <property type="entry name" value="HTH_AraC-typ_CS"/>
</dbReference>
<organism evidence="5 6">
    <name type="scientific">Anaerocolumna chitinilytica</name>
    <dbReference type="NCBI Taxonomy" id="1727145"/>
    <lineage>
        <taxon>Bacteria</taxon>
        <taxon>Bacillati</taxon>
        <taxon>Bacillota</taxon>
        <taxon>Clostridia</taxon>
        <taxon>Lachnospirales</taxon>
        <taxon>Lachnospiraceae</taxon>
        <taxon>Anaerocolumna</taxon>
    </lineage>
</organism>
<evidence type="ECO:0000256" key="3">
    <source>
        <dbReference type="ARBA" id="ARBA00023163"/>
    </source>
</evidence>
<dbReference type="InterPro" id="IPR009057">
    <property type="entry name" value="Homeodomain-like_sf"/>
</dbReference>
<protein>
    <recommendedName>
        <fullName evidence="4">HTH araC/xylS-type domain-containing protein</fullName>
    </recommendedName>
</protein>
<dbReference type="Proteomes" id="UP000515703">
    <property type="component" value="Chromosome"/>
</dbReference>
<feature type="domain" description="HTH araC/xylS-type" evidence="4">
    <location>
        <begin position="174"/>
        <end position="272"/>
    </location>
</feature>
<evidence type="ECO:0000259" key="4">
    <source>
        <dbReference type="PROSITE" id="PS01124"/>
    </source>
</evidence>
<dbReference type="SUPFAM" id="SSF51215">
    <property type="entry name" value="Regulatory protein AraC"/>
    <property type="match status" value="1"/>
</dbReference>
<dbReference type="RefSeq" id="WP_185257092.1">
    <property type="nucleotide sequence ID" value="NZ_AP023368.1"/>
</dbReference>
<dbReference type="InterPro" id="IPR018060">
    <property type="entry name" value="HTH_AraC"/>
</dbReference>